<reference evidence="3 4" key="1">
    <citation type="submission" date="2017-08" db="EMBL/GenBank/DDBJ databases">
        <title>Infants hospitalized years apart are colonized by the same room-sourced microbial strains.</title>
        <authorList>
            <person name="Brooks B."/>
            <person name="Olm M.R."/>
            <person name="Firek B.A."/>
            <person name="Baker R."/>
            <person name="Thomas B.C."/>
            <person name="Morowitz M.J."/>
            <person name="Banfield J.F."/>
        </authorList>
    </citation>
    <scope>NUCLEOTIDE SEQUENCE [LARGE SCALE GENOMIC DNA]</scope>
    <source>
        <strain evidence="3">S2_003_000_R2_14</strain>
    </source>
</reference>
<evidence type="ECO:0000313" key="4">
    <source>
        <dbReference type="Proteomes" id="UP000249061"/>
    </source>
</evidence>
<dbReference type="NCBIfam" id="TIGR03382">
    <property type="entry name" value="GC_trans_RRR"/>
    <property type="match status" value="1"/>
</dbReference>
<dbReference type="InterPro" id="IPR017756">
    <property type="entry name" value="TM_Gly-Cys-Arg_CS"/>
</dbReference>
<feature type="region of interest" description="Disordered" evidence="1">
    <location>
        <begin position="1119"/>
        <end position="1142"/>
    </location>
</feature>
<dbReference type="AlphaFoldDB" id="A0A2W5TYY0"/>
<proteinExistence type="predicted"/>
<gene>
    <name evidence="3" type="ORF">DI536_00645</name>
</gene>
<feature type="signal peptide" evidence="2">
    <location>
        <begin position="1"/>
        <end position="19"/>
    </location>
</feature>
<dbReference type="EMBL" id="QFQP01000001">
    <property type="protein sequence ID" value="PZR18423.1"/>
    <property type="molecule type" value="Genomic_DNA"/>
</dbReference>
<name>A0A2W5TYY0_9BACT</name>
<comment type="caution">
    <text evidence="3">The sequence shown here is derived from an EMBL/GenBank/DDBJ whole genome shotgun (WGS) entry which is preliminary data.</text>
</comment>
<protein>
    <recommendedName>
        <fullName evidence="5">Tandem-95 repeat protein</fullName>
    </recommendedName>
</protein>
<organism evidence="3 4">
    <name type="scientific">Archangium gephyra</name>
    <dbReference type="NCBI Taxonomy" id="48"/>
    <lineage>
        <taxon>Bacteria</taxon>
        <taxon>Pseudomonadati</taxon>
        <taxon>Myxococcota</taxon>
        <taxon>Myxococcia</taxon>
        <taxon>Myxococcales</taxon>
        <taxon>Cystobacterineae</taxon>
        <taxon>Archangiaceae</taxon>
        <taxon>Archangium</taxon>
    </lineage>
</organism>
<feature type="chain" id="PRO_5015930647" description="Tandem-95 repeat protein" evidence="2">
    <location>
        <begin position="20"/>
        <end position="1173"/>
    </location>
</feature>
<evidence type="ECO:0008006" key="5">
    <source>
        <dbReference type="Google" id="ProtNLM"/>
    </source>
</evidence>
<evidence type="ECO:0000256" key="2">
    <source>
        <dbReference type="SAM" id="SignalP"/>
    </source>
</evidence>
<evidence type="ECO:0000313" key="3">
    <source>
        <dbReference type="EMBL" id="PZR18423.1"/>
    </source>
</evidence>
<dbReference type="PROSITE" id="PS51257">
    <property type="entry name" value="PROKAR_LIPOPROTEIN"/>
    <property type="match status" value="1"/>
</dbReference>
<dbReference type="Pfam" id="PF17963">
    <property type="entry name" value="Big_9"/>
    <property type="match status" value="2"/>
</dbReference>
<sequence length="1173" mass="122048">MVRWSLLMAVVLVSCTQNAKPLEVAAAPTSIDFDAVVKQVHFAWRHEGDVWASRDARWSAEWSPRGVAFTPFEGSMLKFGSAVVNGADQLTDVGNDQRGGLRIVRSNCVEEFSSGDEGIEQRWRFESKPEGVVTVTIPVDAALVATTKRGLHFKAGEKLVRYGHATWVDAKKQQTAIPARFVNGLISLEVPANVVANSEYPAVLDPILEPEQGVDAPVTVPRSGLSTRSDLVWAGQHYLMLWHDNSGAGYPMTIRGARISAAGALLDVNGFTVPRNAQWAPSRPRLSWNGTHLLAVWQETNLQMPTQTRIVAWRIAADTSMLDASPLVIASLPAGDVSPDVTWNGTHHLVVWSNGDVFGARVSTAGALVDAAPVALVQTSASEVEASVASNGSGFLVTWSTGAEIQARALAADLTLSPVNTISSFNDTRSRPDVTWANTQYFVAWQDRRNATEDIYAARVSPSGVRIAQDFAVSTRTNDQVGPRLATQGSEAVIAWTSHVTNDIYETNSNRLSASGIVLDAAPRSHRLASTLQAEASVASSGTGYLVAWTEGVGTKDLYASTQTGDAMGAPFQVNMGVNLQGPPSVSAGGSNFLLAWSDTRGPNLNYAARVSATGAVLDPMGIPLPGTNGAFTHVAWNGTTWLVTVGGGTGVATRVSAAGQVLDTTPIPIVANNLGAPLRVASNGSEFLVVWSHASAGVTRGVRVSGAGVVLDATPIELTAVGQSAAVAWGGEHYLVVGEASGIKAMRVSAAGAVLDATPKVISPVAGFQTFSVNLAAGPDGYLVIYREGSALAARRIGNDGDVVDATSVVVSSNLTATNALAWSGRSWVATWRAVQGVGTEQVLAARIDTAGTRLDATPLIVEPSRISHSPGVACIEGRCLVTWNGWDEQGVHQTSRVFTRFLVDDAPLAVAQTVTTDEDTAVSVVDAGTPLTMPANGMLSGTSPNFTYTPAADFHGTDSFVFNEVSGVVSVLKQVNITVTPVNDAPVAMGQVLETNFNTPVTTMLTGSDVDADQLTFTVSTQPMHGQMMVNGASATYAPGPGFSGVDSFQFVANDGTVNSAPATVQITVHAAIHDAGADDAGIDAGVHDAGVADAGLDAGVSDAGIHDAGFDAGVEDAGIHDAGSTSDAGTSPDGGTGMNPPGGCGCASADGAASLLFLAVGWLARRRRGH</sequence>
<dbReference type="Proteomes" id="UP000249061">
    <property type="component" value="Unassembled WGS sequence"/>
</dbReference>
<evidence type="ECO:0000256" key="1">
    <source>
        <dbReference type="SAM" id="MobiDB-lite"/>
    </source>
</evidence>
<dbReference type="Gene3D" id="2.60.40.3440">
    <property type="match status" value="2"/>
</dbReference>
<accession>A0A2W5TYY0</accession>
<keyword evidence="2" id="KW-0732">Signal</keyword>